<feature type="transmembrane region" description="Helical" evidence="1">
    <location>
        <begin position="12"/>
        <end position="36"/>
    </location>
</feature>
<sequence length="150" mass="17121">MKKLNKHSSSGIFLMEITISILFFSLCAVVCIELFVKAHTLSKSTDELTFATNIASNYAECFLNAKGDMSRVDILADMKEADKNCYEIYFDKNFNIIKKKEASYVLYLEKSQDEYDIGKMAKASITIKNIFEDSEVYSLSVQKYIPETIN</sequence>
<keyword evidence="1" id="KW-0472">Membrane</keyword>
<proteinExistence type="predicted"/>
<dbReference type="OrthoDB" id="1655097at2"/>
<dbReference type="EMBL" id="FOJY01000007">
    <property type="protein sequence ID" value="SFB03190.1"/>
    <property type="molecule type" value="Genomic_DNA"/>
</dbReference>
<dbReference type="RefSeq" id="WP_092871773.1">
    <property type="nucleotide sequence ID" value="NZ_FOJY01000007.1"/>
</dbReference>
<protein>
    <recommendedName>
        <fullName evidence="4">Prepilin-type N-terminal cleavage/methylation domain-containing protein</fullName>
    </recommendedName>
</protein>
<keyword evidence="3" id="KW-1185">Reference proteome</keyword>
<dbReference type="STRING" id="1120918.SAMN05216249_10780"/>
<accession>A0A1I0XSF6</accession>
<keyword evidence="1" id="KW-1133">Transmembrane helix</keyword>
<organism evidence="2 3">
    <name type="scientific">Acetitomaculum ruminis DSM 5522</name>
    <dbReference type="NCBI Taxonomy" id="1120918"/>
    <lineage>
        <taxon>Bacteria</taxon>
        <taxon>Bacillati</taxon>
        <taxon>Bacillota</taxon>
        <taxon>Clostridia</taxon>
        <taxon>Lachnospirales</taxon>
        <taxon>Lachnospiraceae</taxon>
        <taxon>Acetitomaculum</taxon>
    </lineage>
</organism>
<reference evidence="2 3" key="1">
    <citation type="submission" date="2016-10" db="EMBL/GenBank/DDBJ databases">
        <authorList>
            <person name="de Groot N.N."/>
        </authorList>
    </citation>
    <scope>NUCLEOTIDE SEQUENCE [LARGE SCALE GENOMIC DNA]</scope>
    <source>
        <strain evidence="2 3">DSM 5522</strain>
    </source>
</reference>
<evidence type="ECO:0000256" key="1">
    <source>
        <dbReference type="SAM" id="Phobius"/>
    </source>
</evidence>
<evidence type="ECO:0000313" key="3">
    <source>
        <dbReference type="Proteomes" id="UP000198838"/>
    </source>
</evidence>
<evidence type="ECO:0000313" key="2">
    <source>
        <dbReference type="EMBL" id="SFB03190.1"/>
    </source>
</evidence>
<dbReference type="Proteomes" id="UP000198838">
    <property type="component" value="Unassembled WGS sequence"/>
</dbReference>
<keyword evidence="1" id="KW-0812">Transmembrane</keyword>
<name>A0A1I0XSF6_9FIRM</name>
<evidence type="ECO:0008006" key="4">
    <source>
        <dbReference type="Google" id="ProtNLM"/>
    </source>
</evidence>
<dbReference type="AlphaFoldDB" id="A0A1I0XSF6"/>
<gene>
    <name evidence="2" type="ORF">SAMN05216249_10780</name>
</gene>